<dbReference type="PROSITE" id="PS50292">
    <property type="entry name" value="PEROXIDASE_3"/>
    <property type="match status" value="1"/>
</dbReference>
<reference evidence="10" key="1">
    <citation type="submission" date="2022-07" db="EMBL/GenBank/DDBJ databases">
        <title>Genome analysis of Parmales, a sister group of diatoms, reveals the evolutionary specialization of diatoms from phago-mixotrophs to photoautotrophs.</title>
        <authorList>
            <person name="Ban H."/>
            <person name="Sato S."/>
            <person name="Yoshikawa S."/>
            <person name="Kazumasa Y."/>
            <person name="Nakamura Y."/>
            <person name="Ichinomiya M."/>
            <person name="Saitoh K."/>
            <person name="Sato N."/>
            <person name="Blanc-Mathieu R."/>
            <person name="Endo H."/>
            <person name="Kuwata A."/>
            <person name="Ogata H."/>
        </authorList>
    </citation>
    <scope>NUCLEOTIDE SEQUENCE</scope>
</reference>
<dbReference type="EMBL" id="BRXZ01001647">
    <property type="protein sequence ID" value="GMH75947.1"/>
    <property type="molecule type" value="Genomic_DNA"/>
</dbReference>
<dbReference type="InterPro" id="IPR010255">
    <property type="entry name" value="Haem_peroxidase_sf"/>
</dbReference>
<protein>
    <recommendedName>
        <fullName evidence="9">ASPIC/UnbV domain-containing protein</fullName>
    </recommendedName>
</protein>
<dbReference type="Pfam" id="PF03098">
    <property type="entry name" value="An_peroxidase"/>
    <property type="match status" value="1"/>
</dbReference>
<name>A0A9W7EEI9_9STRA</name>
<dbReference type="Gene3D" id="2.130.10.130">
    <property type="entry name" value="Integrin alpha, N-terminal"/>
    <property type="match status" value="2"/>
</dbReference>
<proteinExistence type="predicted"/>
<evidence type="ECO:0000256" key="4">
    <source>
        <dbReference type="ARBA" id="ARBA00023180"/>
    </source>
</evidence>
<feature type="signal peptide" evidence="8">
    <location>
        <begin position="1"/>
        <end position="23"/>
    </location>
</feature>
<keyword evidence="5" id="KW-0479">Metal-binding</keyword>
<accession>A0A9W7EEI9</accession>
<dbReference type="PRINTS" id="PR00457">
    <property type="entry name" value="ANPEROXIDASE"/>
</dbReference>
<dbReference type="PANTHER" id="PTHR11475:SF4">
    <property type="entry name" value="CHORION PEROXIDASE"/>
    <property type="match status" value="1"/>
</dbReference>
<keyword evidence="5" id="KW-0349">Heme</keyword>
<dbReference type="PANTHER" id="PTHR11475">
    <property type="entry name" value="OXIDASE/PEROXIDASE"/>
    <property type="match status" value="1"/>
</dbReference>
<keyword evidence="5" id="KW-0408">Iron</keyword>
<keyword evidence="7" id="KW-0812">Transmembrane</keyword>
<evidence type="ECO:0000259" key="9">
    <source>
        <dbReference type="Pfam" id="PF07593"/>
    </source>
</evidence>
<feature type="transmembrane region" description="Helical" evidence="7">
    <location>
        <begin position="1531"/>
        <end position="1550"/>
    </location>
</feature>
<keyword evidence="2" id="KW-0964">Secreted</keyword>
<dbReference type="OrthoDB" id="193827at2759"/>
<evidence type="ECO:0000313" key="11">
    <source>
        <dbReference type="Proteomes" id="UP001165082"/>
    </source>
</evidence>
<feature type="region of interest" description="Disordered" evidence="6">
    <location>
        <begin position="626"/>
        <end position="649"/>
    </location>
</feature>
<dbReference type="Pfam" id="PF13517">
    <property type="entry name" value="FG-GAP_3"/>
    <property type="match status" value="2"/>
</dbReference>
<keyword evidence="11" id="KW-1185">Reference proteome</keyword>
<evidence type="ECO:0000256" key="7">
    <source>
        <dbReference type="SAM" id="Phobius"/>
    </source>
</evidence>
<gene>
    <name evidence="10" type="ORF">TrRE_jg2118</name>
</gene>
<feature type="transmembrane region" description="Helical" evidence="7">
    <location>
        <begin position="1457"/>
        <end position="1476"/>
    </location>
</feature>
<evidence type="ECO:0000256" key="8">
    <source>
        <dbReference type="SAM" id="SignalP"/>
    </source>
</evidence>
<comment type="caution">
    <text evidence="10">The sequence shown here is derived from an EMBL/GenBank/DDBJ whole genome shotgun (WGS) entry which is preliminary data.</text>
</comment>
<feature type="binding site" description="axial binding residue" evidence="5">
    <location>
        <position position="1213"/>
    </location>
    <ligand>
        <name>heme b</name>
        <dbReference type="ChEBI" id="CHEBI:60344"/>
    </ligand>
    <ligandPart>
        <name>Fe</name>
        <dbReference type="ChEBI" id="CHEBI:18248"/>
    </ligandPart>
</feature>
<dbReference type="SUPFAM" id="SSF48113">
    <property type="entry name" value="Heme-dependent peroxidases"/>
    <property type="match status" value="1"/>
</dbReference>
<dbReference type="InterPro" id="IPR028994">
    <property type="entry name" value="Integrin_alpha_N"/>
</dbReference>
<feature type="domain" description="ASPIC/UnbV" evidence="9">
    <location>
        <begin position="735"/>
        <end position="793"/>
    </location>
</feature>
<keyword evidence="3 8" id="KW-0732">Signal</keyword>
<dbReference type="InterPro" id="IPR011519">
    <property type="entry name" value="UnbV_ASPIC"/>
</dbReference>
<evidence type="ECO:0000256" key="6">
    <source>
        <dbReference type="SAM" id="MobiDB-lite"/>
    </source>
</evidence>
<sequence length="2090" mass="230251">MEGSLSILLLTLLPLLAFSTTLTLNEDTRVSFAIPSGCSSGSLSTFWTLSSAPTKGGVYKSSETSEVALPSGSSNDDAGFGGVAILEYRPIENFFGVDYASFGDSTSDEACSIKFLVLPMDDVPNAVDITIDVKNKGKPIYLNPIVDDKLDDFSSDHPACLQDLLYSNHLSTKRGGPLFFKDIAKEIGVDVLQQDIGRFKDGQCAHTVSENGYHGDFCDATYMLGGVSVADLNGDGYDDIVVTRLMETPRVFKNFGDGTYADVTEEIGLGVTDGPFPDTAGVAVGDIDNDGDVDIYFSTYGQDQYAYLFINDGTGHFTEESEARGVQNLHELSKTSGASVTFGDFDNDGFLDVVTGEWLAKAARLDGSPASEGFKIYKNKGTRLNDCPKTPSSPSGSCEGFFEDITDDLNLNVHFLEDEYEARKVGNPNYGDYMGTQVFGCMFIDLNDDAWDDLFCVIDFGNTRMFLNDGAGSFLPQPYQPPNHVFSDPDLFEFSEIARNEEYGTSGVVDAMGSTIGDINEDGHLDIFLSAISCPGCTNGRLFYGQKKSGNRLYIKGEGFHMQDKTTEYGVLDGGWGWGTTMFDFDNDGDLDIAMVNGFDFPGSTEDILATDSKLFENVLSCEPSRSENECKSSSDTPGMVENGESLGFSADKSKGRGLISFDYDYDGDLDLFVMNSEGISELFENRKGNEMDWLKVNVVERGSGRASIDAFVYVRERGENDAVGTSENERTQSTKWRMRKMGPSSFYLGTGEQVTHFGLGSPSADPINAVKVFWPKTNNTIIISDVPRNTQLRVTSLPGTDLWEEYRHIEAIPQCPYLTVAELSQPLPLQGGSVSIDSMQKHIVYYPSAEFNGTIEFHYEVRDAAASSSDELTDSGKVTLNVKYDSGETEEPSLFPPLNGKNNNPNDGNIGCPFMALGRLSPSEYSHDSDALLGPYDTPITEGIDAADEDARPSAREISNVLFKQTNSDIASKSNLNDLFVHMGQMIVHDTDFSTPFANGDLDAMMGIKVPKGDPIFDEDSEGGKQIRFRRSGVADNTGSGFNVNREQFNKVTSFIDLSQVYSPSWTRLMSMRSQRNGKLKVDEDTGSLPLNTPLMQLANPLEKELEFQLLSGDNRANVHPALLAIHSLFHLEHNRICEGLQESFGAATSDEDLFQHARVRLIAKFQSIVYNEWLPALLGPDLKLAPYTGYNPDAKVEIKNEFATAAARFGHSQVNNVQLCFEADNTECPHGHLLLRDSYFKPGTFRRAGMSQLLKGMFAQPAQEVDTFMVDALRDFLFGTHAFPLDLASINIQRGRDHGLADFNQVREDLGLPRYTSFEEITSDKEVAGKLKSLYKNKIDNIDLFVGGLAEDNVPGGNLGPTFGNIIKTQFELLRDGDRFYFENNANNLMSEEEVKEIKSSGLCDILVGSAWGAGSGFEQSIPTACKDNRPFLFISEAQDDGGWWAKWDADALPVVMSVVATLLCVAGALFVFVKAEKMISKKMSPDKGRYGPLPVSFADTEGQAVEDIENFDLTALDEELQRRRKKQGCVLVLVLFVCGLAAASSLGSSASNDETRPENPNLLKFHANCLVPGDKEFLLCDWGGDLKGFERCMEVDDSSSVSPDNNYFKGREEVGYERLYGKYVETLNSLDGGHDSIPFGREKMCEIFDENYPDIGLNGLAYGLLISVPSVNIRFDIGHLYGQWSVKRATTNARFENRKALDELMKVFEAVSSFSRFTHSCGYTGEEGYSFIHSSSWASAISLKTDDPTVIWETILALNEAYQEGGVPIDVFAHSLHGLGHGAMFIGSAFADDNNYKVIVEGDVCGPEGAYDETVHFSEEALQIGIRVCGGGETKGSKATTEEQYMCGSGLYMSYYTALNHKGYFRDEAFDFVRTCAHYPYSASCYKWTFRFANPLQVENMWANDPCNAATDGVFSSNVQRRGCIWGYATNWYVPYDLAVHKKIINEGGDVNSIHSLVDFCAPYLYTGSARADTSVKRDRQNWKVEWLTCIAGGVEYTAYDGIQNMTRVEGFCGQLLANYTGYSPSPGVASEGYRFCVEAGSSNFKSKDQFYGSDYLPRINRTIGDVKCKSDVRNCLHGWRTDLFED</sequence>
<dbReference type="GO" id="GO:0046872">
    <property type="term" value="F:metal ion binding"/>
    <property type="evidence" value="ECO:0007669"/>
    <property type="project" value="UniProtKB-KW"/>
</dbReference>
<dbReference type="Pfam" id="PF07593">
    <property type="entry name" value="UnbV_ASPIC"/>
    <property type="match status" value="1"/>
</dbReference>
<evidence type="ECO:0000256" key="3">
    <source>
        <dbReference type="ARBA" id="ARBA00022729"/>
    </source>
</evidence>
<comment type="subcellular location">
    <subcellularLocation>
        <location evidence="1">Secreted</location>
    </subcellularLocation>
</comment>
<dbReference type="GO" id="GO:0005576">
    <property type="term" value="C:extracellular region"/>
    <property type="evidence" value="ECO:0007669"/>
    <property type="project" value="UniProtKB-SubCell"/>
</dbReference>
<evidence type="ECO:0000256" key="5">
    <source>
        <dbReference type="PIRSR" id="PIRSR619791-2"/>
    </source>
</evidence>
<keyword evidence="7" id="KW-0472">Membrane</keyword>
<feature type="chain" id="PRO_5040871041" description="ASPIC/UnbV domain-containing protein" evidence="8">
    <location>
        <begin position="24"/>
        <end position="2090"/>
    </location>
</feature>
<dbReference type="SUPFAM" id="SSF69318">
    <property type="entry name" value="Integrin alpha N-terminal domain"/>
    <property type="match status" value="1"/>
</dbReference>
<evidence type="ECO:0000313" key="10">
    <source>
        <dbReference type="EMBL" id="GMH75947.1"/>
    </source>
</evidence>
<evidence type="ECO:0000256" key="2">
    <source>
        <dbReference type="ARBA" id="ARBA00022525"/>
    </source>
</evidence>
<keyword evidence="7" id="KW-1133">Transmembrane helix</keyword>
<dbReference type="Proteomes" id="UP001165082">
    <property type="component" value="Unassembled WGS sequence"/>
</dbReference>
<organism evidence="10 11">
    <name type="scientific">Triparma retinervis</name>
    <dbReference type="NCBI Taxonomy" id="2557542"/>
    <lineage>
        <taxon>Eukaryota</taxon>
        <taxon>Sar</taxon>
        <taxon>Stramenopiles</taxon>
        <taxon>Ochrophyta</taxon>
        <taxon>Bolidophyceae</taxon>
        <taxon>Parmales</taxon>
        <taxon>Triparmaceae</taxon>
        <taxon>Triparma</taxon>
    </lineage>
</organism>
<dbReference type="GO" id="GO:0020037">
    <property type="term" value="F:heme binding"/>
    <property type="evidence" value="ECO:0007669"/>
    <property type="project" value="InterPro"/>
</dbReference>
<evidence type="ECO:0000256" key="1">
    <source>
        <dbReference type="ARBA" id="ARBA00004613"/>
    </source>
</evidence>
<dbReference type="InterPro" id="IPR037120">
    <property type="entry name" value="Haem_peroxidase_sf_animal"/>
</dbReference>
<dbReference type="InterPro" id="IPR019791">
    <property type="entry name" value="Haem_peroxidase_animal"/>
</dbReference>
<dbReference type="Gene3D" id="1.10.640.10">
    <property type="entry name" value="Haem peroxidase domain superfamily, animal type"/>
    <property type="match status" value="1"/>
</dbReference>
<dbReference type="GO" id="GO:0006979">
    <property type="term" value="P:response to oxidative stress"/>
    <property type="evidence" value="ECO:0007669"/>
    <property type="project" value="InterPro"/>
</dbReference>
<keyword evidence="4" id="KW-0325">Glycoprotein</keyword>
<dbReference type="InterPro" id="IPR013517">
    <property type="entry name" value="FG-GAP"/>
</dbReference>
<dbReference type="GO" id="GO:0004601">
    <property type="term" value="F:peroxidase activity"/>
    <property type="evidence" value="ECO:0007669"/>
    <property type="project" value="InterPro"/>
</dbReference>